<dbReference type="Gene3D" id="2.60.120.260">
    <property type="entry name" value="Galactose-binding domain-like"/>
    <property type="match status" value="1"/>
</dbReference>
<protein>
    <recommendedName>
        <fullName evidence="3">beta-mannosidase</fullName>
        <ecNumber evidence="3">3.2.1.25</ecNumber>
    </recommendedName>
</protein>
<evidence type="ECO:0000256" key="4">
    <source>
        <dbReference type="ARBA" id="ARBA00022801"/>
    </source>
</evidence>
<dbReference type="GO" id="GO:0004567">
    <property type="term" value="F:beta-mannosidase activity"/>
    <property type="evidence" value="ECO:0007669"/>
    <property type="project" value="UniProtKB-EC"/>
</dbReference>
<dbReference type="eggNOG" id="COG3250">
    <property type="taxonomic scope" value="Bacteria"/>
</dbReference>
<dbReference type="AlphaFoldDB" id="D0L4F9"/>
<sequence>MVDAEELTAWRLVRTSPGAATTPAELSALGLPGLEVVTPSPVGALLEDSPWAGCDVDAYDWWQSATLTPGSAALVRFDGITCPATIFADQVAVAEVESMFLPMTVTIPAGTEHIHVRFDSVTRWLRTRRGRGRWRSTLVAAQGLRWLRTSLIGRSPVYGDLPPIVGIWQPVHLHRGPVLDDVSVTTKVDGRVAVNLRLVGADDTRGTVPVVRARIVDDTGIEVAAASSAVGVGTTAELRMSVRNPVRWWPAGYGPAYLYRLIIDVDGRRAADRPLGFRDVTVDRSDGGFTLCVNGVEVFCRGATWAPLNAVRPSADDPESLTRVVGEFAAAGATMLRLVGGLVPEQPEFYDLCAQAGILIWHDAMQATFDPPEEISRTICAEVGALVDRLSGNPALTVLSGGSETQQQPQMLGVDAASRRMPILDELLPAMVADHSDAVFVQSSPTGAAPSADDAIDPASGVAHWFGVGGYLRPIEDVYRARVRFAAESLAFAIPPDDATIERDFGSLTVVGHHPWWKAGVPRDRTASWDFEDVRDHYVRAVFDVDPLAIRRVDPARYLQLGRVAISAAMECCYRYWRRADSRCAGALVLSGKDMVPGAGWGLLGADGSPKLPLSVLRRVWAPVAVLLSDDGLSGLRVDVYNDGPTPLDADLTLHVGQHETHVEPVALAPHSALHRSDQQLTGTFTDLSHAYRFGPAVTDAVEVRLTATDGTPLGRDVLVVTPPRSPVRSGLHGRIRPDAAGADWIVTVCAPVSLRYVCLDAPGYSMSDNCFGLVGGIGHDVRVTATSTDRSRRPPRIRISSVDALDSPFAEGPL</sequence>
<dbReference type="SUPFAM" id="SSF49785">
    <property type="entry name" value="Galactose-binding domain-like"/>
    <property type="match status" value="1"/>
</dbReference>
<dbReference type="Pfam" id="PF00703">
    <property type="entry name" value="Glyco_hydro_2"/>
    <property type="match status" value="1"/>
</dbReference>
<comment type="catalytic activity">
    <reaction evidence="1">
        <text>Hydrolysis of terminal, non-reducing beta-D-mannose residues in beta-D-mannosides.</text>
        <dbReference type="EC" id="3.2.1.25"/>
    </reaction>
</comment>
<accession>D0L4F9</accession>
<keyword evidence="5" id="KW-0326">Glycosidase</keyword>
<organism evidence="7 8">
    <name type="scientific">Gordonia bronchialis (strain ATCC 25592 / DSM 43247 / BCRC 13721 / JCM 3198 / KCTC 3076 / NBRC 16047 / NCTC 10667)</name>
    <name type="common">Rhodococcus bronchialis</name>
    <dbReference type="NCBI Taxonomy" id="526226"/>
    <lineage>
        <taxon>Bacteria</taxon>
        <taxon>Bacillati</taxon>
        <taxon>Actinomycetota</taxon>
        <taxon>Actinomycetes</taxon>
        <taxon>Mycobacteriales</taxon>
        <taxon>Gordoniaceae</taxon>
        <taxon>Gordonia</taxon>
    </lineage>
</organism>
<evidence type="ECO:0000313" key="8">
    <source>
        <dbReference type="Proteomes" id="UP000001219"/>
    </source>
</evidence>
<reference evidence="8" key="1">
    <citation type="submission" date="2009-10" db="EMBL/GenBank/DDBJ databases">
        <title>The complete chromosome of Gordonia bronchialis DSM 43247.</title>
        <authorList>
            <consortium name="US DOE Joint Genome Institute (JGI-PGF)"/>
            <person name="Lucas S."/>
            <person name="Copeland A."/>
            <person name="Lapidus A."/>
            <person name="Glavina del Rio T."/>
            <person name="Dalin E."/>
            <person name="Tice H."/>
            <person name="Bruce D."/>
            <person name="Goodwin L."/>
            <person name="Pitluck S."/>
            <person name="Kyrpides N."/>
            <person name="Mavromatis K."/>
            <person name="Ivanova N."/>
            <person name="Ovchinnikova G."/>
            <person name="Saunders E."/>
            <person name="Brettin T."/>
            <person name="Detter J.C."/>
            <person name="Han C."/>
            <person name="Larimer F."/>
            <person name="Land M."/>
            <person name="Hauser L."/>
            <person name="Markowitz V."/>
            <person name="Cheng J.-F."/>
            <person name="Hugenholtz P."/>
            <person name="Woyke T."/>
            <person name="Wu D."/>
            <person name="Jando M."/>
            <person name="Schneider S."/>
            <person name="Goeker M."/>
            <person name="Klenk H.-P."/>
            <person name="Eisen J.A."/>
        </authorList>
    </citation>
    <scope>NUCLEOTIDE SEQUENCE [LARGE SCALE GENOMIC DNA]</scope>
    <source>
        <strain evidence="8">ATCC 25592 / DSM 43247 / BCRC 13721 / JCM 3198 / KCTC 3076 / NBRC 16047 / NCTC 10667</strain>
    </source>
</reference>
<dbReference type="EC" id="3.2.1.25" evidence="3"/>
<keyword evidence="4 7" id="KW-0378">Hydrolase</keyword>
<evidence type="ECO:0000259" key="6">
    <source>
        <dbReference type="Pfam" id="PF00703"/>
    </source>
</evidence>
<dbReference type="STRING" id="526226.Gbro_1074"/>
<dbReference type="SUPFAM" id="SSF51445">
    <property type="entry name" value="(Trans)glycosidases"/>
    <property type="match status" value="1"/>
</dbReference>
<name>D0L4F9_GORB4</name>
<dbReference type="PANTHER" id="PTHR43730">
    <property type="entry name" value="BETA-MANNOSIDASE"/>
    <property type="match status" value="1"/>
</dbReference>
<dbReference type="EMBL" id="CP001802">
    <property type="protein sequence ID" value="ACY20383.1"/>
    <property type="molecule type" value="Genomic_DNA"/>
</dbReference>
<evidence type="ECO:0000313" key="7">
    <source>
        <dbReference type="EMBL" id="ACY20383.1"/>
    </source>
</evidence>
<proteinExistence type="inferred from homology"/>
<dbReference type="InterPro" id="IPR017853">
    <property type="entry name" value="GH"/>
</dbReference>
<dbReference type="Gene3D" id="3.20.20.80">
    <property type="entry name" value="Glycosidases"/>
    <property type="match status" value="1"/>
</dbReference>
<dbReference type="OrthoDB" id="9758603at2"/>
<gene>
    <name evidence="7" type="ordered locus">Gbro_1074</name>
</gene>
<dbReference type="CAZy" id="GH2">
    <property type="family name" value="Glycoside Hydrolase Family 2"/>
</dbReference>
<dbReference type="InterPro" id="IPR008979">
    <property type="entry name" value="Galactose-bd-like_sf"/>
</dbReference>
<dbReference type="SUPFAM" id="SSF49303">
    <property type="entry name" value="beta-Galactosidase/glucuronidase domain"/>
    <property type="match status" value="1"/>
</dbReference>
<dbReference type="PANTHER" id="PTHR43730:SF1">
    <property type="entry name" value="BETA-MANNOSIDASE"/>
    <property type="match status" value="1"/>
</dbReference>
<dbReference type="KEGG" id="gbr:Gbro_1074"/>
<dbReference type="GO" id="GO:0006516">
    <property type="term" value="P:glycoprotein catabolic process"/>
    <property type="evidence" value="ECO:0007669"/>
    <property type="project" value="TreeGrafter"/>
</dbReference>
<comment type="similarity">
    <text evidence="2">Belongs to the glycosyl hydrolase 2 family.</text>
</comment>
<evidence type="ECO:0000256" key="5">
    <source>
        <dbReference type="ARBA" id="ARBA00023295"/>
    </source>
</evidence>
<evidence type="ECO:0000256" key="2">
    <source>
        <dbReference type="ARBA" id="ARBA00007401"/>
    </source>
</evidence>
<evidence type="ECO:0000256" key="3">
    <source>
        <dbReference type="ARBA" id="ARBA00012754"/>
    </source>
</evidence>
<reference evidence="7 8" key="2">
    <citation type="journal article" date="2010" name="Stand. Genomic Sci.">
        <title>Complete genome sequence of Gordonia bronchialis type strain (3410).</title>
        <authorList>
            <person name="Ivanova N."/>
            <person name="Sikorski J."/>
            <person name="Jando M."/>
            <person name="Lapidus A."/>
            <person name="Nolan M."/>
            <person name="Lucas S."/>
            <person name="Del Rio T.G."/>
            <person name="Tice H."/>
            <person name="Copeland A."/>
            <person name="Cheng J.F."/>
            <person name="Chen F."/>
            <person name="Bruce D."/>
            <person name="Goodwin L."/>
            <person name="Pitluck S."/>
            <person name="Mavromatis K."/>
            <person name="Ovchinnikova G."/>
            <person name="Pati A."/>
            <person name="Chen A."/>
            <person name="Palaniappan K."/>
            <person name="Land M."/>
            <person name="Hauser L."/>
            <person name="Chang Y.J."/>
            <person name="Jeffries C.D."/>
            <person name="Chain P."/>
            <person name="Saunders E."/>
            <person name="Han C."/>
            <person name="Detter J.C."/>
            <person name="Brettin T."/>
            <person name="Rohde M."/>
            <person name="Goker M."/>
            <person name="Bristow J."/>
            <person name="Eisen J.A."/>
            <person name="Markowitz V."/>
            <person name="Hugenholtz P."/>
            <person name="Klenk H.P."/>
            <person name="Kyrpides N.C."/>
        </authorList>
    </citation>
    <scope>NUCLEOTIDE SEQUENCE [LARGE SCALE GENOMIC DNA]</scope>
    <source>
        <strain evidence="8">ATCC 25592 / DSM 43247 / BCRC 13721 / JCM 3198 / KCTC 3076 / NBRC 16047 / NCTC 10667</strain>
    </source>
</reference>
<dbReference type="Gene3D" id="2.60.40.10">
    <property type="entry name" value="Immunoglobulins"/>
    <property type="match status" value="1"/>
</dbReference>
<dbReference type="InterPro" id="IPR050887">
    <property type="entry name" value="Beta-mannosidase_GH2"/>
</dbReference>
<dbReference type="GO" id="GO:0005975">
    <property type="term" value="P:carbohydrate metabolic process"/>
    <property type="evidence" value="ECO:0007669"/>
    <property type="project" value="InterPro"/>
</dbReference>
<dbReference type="InterPro" id="IPR013783">
    <property type="entry name" value="Ig-like_fold"/>
</dbReference>
<dbReference type="HOGENOM" id="CLU_017383_0_0_11"/>
<evidence type="ECO:0000256" key="1">
    <source>
        <dbReference type="ARBA" id="ARBA00000829"/>
    </source>
</evidence>
<dbReference type="RefSeq" id="WP_012832961.1">
    <property type="nucleotide sequence ID" value="NC_013441.1"/>
</dbReference>
<dbReference type="InterPro" id="IPR036156">
    <property type="entry name" value="Beta-gal/glucu_dom_sf"/>
</dbReference>
<keyword evidence="8" id="KW-1185">Reference proteome</keyword>
<dbReference type="Proteomes" id="UP000001219">
    <property type="component" value="Chromosome"/>
</dbReference>
<dbReference type="InterPro" id="IPR006102">
    <property type="entry name" value="Ig-like_GH2"/>
</dbReference>
<feature type="domain" description="Glycoside hydrolase family 2 immunoglobulin-like beta-sandwich" evidence="6">
    <location>
        <begin position="179"/>
        <end position="278"/>
    </location>
</feature>